<gene>
    <name evidence="2" type="ORF">KFL_001730270</name>
</gene>
<evidence type="ECO:0000256" key="1">
    <source>
        <dbReference type="SAM" id="MobiDB-lite"/>
    </source>
</evidence>
<dbReference type="Proteomes" id="UP000054558">
    <property type="component" value="Unassembled WGS sequence"/>
</dbReference>
<evidence type="ECO:0000313" key="2">
    <source>
        <dbReference type="EMBL" id="GAQ84034.1"/>
    </source>
</evidence>
<evidence type="ECO:0008006" key="4">
    <source>
        <dbReference type="Google" id="ProtNLM"/>
    </source>
</evidence>
<feature type="region of interest" description="Disordered" evidence="1">
    <location>
        <begin position="212"/>
        <end position="252"/>
    </location>
</feature>
<feature type="compositionally biased region" description="Basic and acidic residues" evidence="1">
    <location>
        <begin position="236"/>
        <end position="252"/>
    </location>
</feature>
<name>A0A1Y1HZE6_KLENI</name>
<sequence length="420" mass="46029">MEVPAGLEQSELQQCSTLETCFVDIPNFLDTNSDQCTERIGGDTDCSEGPAGYSQSCEATNTFDVSNFLELDFAFEKPIGSALERRSSGQSKTGKEDRSMVNLLGVSSSQECRACVPNRLSEESTQSVGGMQTPFKLGYYKSEADLFPDFAKKKEAMLFVPLTGSSADRSGKRKHIAVDREMPTITELGQEQDFNALAPAAIKKLRVDMGVDTSEDKHGSTTDSPRAARSKRRKKSTESIDHSADVKSELRKREADSVINLGTPDSVVSDLPIIGIKRKAQAREEDGGGREEAQTDGIVLMPSSPNLPRRKASRVLKLTASAKKTANKLSLEKEPEAEIYSRKRASARLVSEGLETAEAVTQDRRVGKAAKRPILTDWTQSENVVPYPDKNTRHQLAVAAGLSFQQVRFKAGLFITNQRD</sequence>
<keyword evidence="3" id="KW-1185">Reference proteome</keyword>
<accession>A0A1Y1HZE6</accession>
<dbReference type="EMBL" id="DF237122">
    <property type="protein sequence ID" value="GAQ84034.1"/>
    <property type="molecule type" value="Genomic_DNA"/>
</dbReference>
<dbReference type="AlphaFoldDB" id="A0A1Y1HZE6"/>
<evidence type="ECO:0000313" key="3">
    <source>
        <dbReference type="Proteomes" id="UP000054558"/>
    </source>
</evidence>
<organism evidence="2 3">
    <name type="scientific">Klebsormidium nitens</name>
    <name type="common">Green alga</name>
    <name type="synonym">Ulothrix nitens</name>
    <dbReference type="NCBI Taxonomy" id="105231"/>
    <lineage>
        <taxon>Eukaryota</taxon>
        <taxon>Viridiplantae</taxon>
        <taxon>Streptophyta</taxon>
        <taxon>Klebsormidiophyceae</taxon>
        <taxon>Klebsormidiales</taxon>
        <taxon>Klebsormidiaceae</taxon>
        <taxon>Klebsormidium</taxon>
    </lineage>
</organism>
<reference evidence="2 3" key="1">
    <citation type="journal article" date="2014" name="Nat. Commun.">
        <title>Klebsormidium flaccidum genome reveals primary factors for plant terrestrial adaptation.</title>
        <authorList>
            <person name="Hori K."/>
            <person name="Maruyama F."/>
            <person name="Fujisawa T."/>
            <person name="Togashi T."/>
            <person name="Yamamoto N."/>
            <person name="Seo M."/>
            <person name="Sato S."/>
            <person name="Yamada T."/>
            <person name="Mori H."/>
            <person name="Tajima N."/>
            <person name="Moriyama T."/>
            <person name="Ikeuchi M."/>
            <person name="Watanabe M."/>
            <person name="Wada H."/>
            <person name="Kobayashi K."/>
            <person name="Saito M."/>
            <person name="Masuda T."/>
            <person name="Sasaki-Sekimoto Y."/>
            <person name="Mashiguchi K."/>
            <person name="Awai K."/>
            <person name="Shimojima M."/>
            <person name="Masuda S."/>
            <person name="Iwai M."/>
            <person name="Nobusawa T."/>
            <person name="Narise T."/>
            <person name="Kondo S."/>
            <person name="Saito H."/>
            <person name="Sato R."/>
            <person name="Murakawa M."/>
            <person name="Ihara Y."/>
            <person name="Oshima-Yamada Y."/>
            <person name="Ohtaka K."/>
            <person name="Satoh M."/>
            <person name="Sonobe K."/>
            <person name="Ishii M."/>
            <person name="Ohtani R."/>
            <person name="Kanamori-Sato M."/>
            <person name="Honoki R."/>
            <person name="Miyazaki D."/>
            <person name="Mochizuki H."/>
            <person name="Umetsu J."/>
            <person name="Higashi K."/>
            <person name="Shibata D."/>
            <person name="Kamiya Y."/>
            <person name="Sato N."/>
            <person name="Nakamura Y."/>
            <person name="Tabata S."/>
            <person name="Ida S."/>
            <person name="Kurokawa K."/>
            <person name="Ohta H."/>
        </authorList>
    </citation>
    <scope>NUCLEOTIDE SEQUENCE [LARGE SCALE GENOMIC DNA]</scope>
    <source>
        <strain evidence="2 3">NIES-2285</strain>
    </source>
</reference>
<proteinExistence type="predicted"/>
<protein>
    <recommendedName>
        <fullName evidence="4">Homeobox domain-containing protein</fullName>
    </recommendedName>
</protein>